<name>A0ABX6N1G4_9BURK</name>
<evidence type="ECO:0000259" key="4">
    <source>
        <dbReference type="Pfam" id="PF01420"/>
    </source>
</evidence>
<dbReference type="InterPro" id="IPR044946">
    <property type="entry name" value="Restrct_endonuc_typeI_TRD_sf"/>
</dbReference>
<dbReference type="Gene3D" id="1.10.287.1120">
    <property type="entry name" value="Bipartite methylase S protein"/>
    <property type="match status" value="1"/>
</dbReference>
<keyword evidence="5" id="KW-0540">Nuclease</keyword>
<protein>
    <submittedName>
        <fullName evidence="5">Restriction endonuclease subunit S</fullName>
    </submittedName>
</protein>
<dbReference type="Gene3D" id="3.90.220.20">
    <property type="entry name" value="DNA methylase specificity domains"/>
    <property type="match status" value="2"/>
</dbReference>
<evidence type="ECO:0000256" key="2">
    <source>
        <dbReference type="ARBA" id="ARBA00022747"/>
    </source>
</evidence>
<sequence length="477" mass="52986">MKYSNVRPLKKSNEDWVESIPVDWIEKKLSLIFETIGSGTTPSTLEDDNYGVGVPWVTTGELRESRITRTQKEVPNEVFDRTSALKKFPVNSIAIAMYGATIGRLGIFGVEACTNQACCVLSNPRNGSYQFHYYCFQAAKASIIRRAIGGGQPNINQDTIRALRFPNPSREEQRQIAAYLNRETAKIDKLIAKQQKLIKLLQEKRQAVISQAVTKGLDPNVKMKDSGVEWLGEVPEHWNIRKLSSLIKMGTSISYGIVQPGEPLIEGIPFIQTTNLTTGSFSIETLQKTSPEIAINYPRSRLIGGEVILGIRASIGAAYVVPEHLRGANLSRGVARIELDTTKIQAKFLVSVLRSSNVSRYWELSKQGSTFNEVSIATVRELVIPIPPISESEQIQNFVDKNEQRFSKLEASANRAMQLLIERRQALINAAVTGKIDVRGLVSDEEVAALDADPVLETTEEDFESEVAAADYITEEE</sequence>
<dbReference type="InterPro" id="IPR052021">
    <property type="entry name" value="Type-I_RS_S_subunit"/>
</dbReference>
<evidence type="ECO:0000256" key="1">
    <source>
        <dbReference type="ARBA" id="ARBA00010923"/>
    </source>
</evidence>
<gene>
    <name evidence="5" type="ORF">HKT17_00075</name>
</gene>
<feature type="domain" description="Type I restriction modification DNA specificity" evidence="4">
    <location>
        <begin position="236"/>
        <end position="408"/>
    </location>
</feature>
<keyword evidence="3" id="KW-0238">DNA-binding</keyword>
<dbReference type="GO" id="GO:0004519">
    <property type="term" value="F:endonuclease activity"/>
    <property type="evidence" value="ECO:0007669"/>
    <property type="project" value="UniProtKB-KW"/>
</dbReference>
<dbReference type="Pfam" id="PF01420">
    <property type="entry name" value="Methylase_S"/>
    <property type="match status" value="2"/>
</dbReference>
<dbReference type="SUPFAM" id="SSF116734">
    <property type="entry name" value="DNA methylase specificity domain"/>
    <property type="match status" value="2"/>
</dbReference>
<evidence type="ECO:0000313" key="6">
    <source>
        <dbReference type="Proteomes" id="UP000501130"/>
    </source>
</evidence>
<keyword evidence="6" id="KW-1185">Reference proteome</keyword>
<dbReference type="PANTHER" id="PTHR30408:SF12">
    <property type="entry name" value="TYPE I RESTRICTION ENZYME MJAVIII SPECIFICITY SUBUNIT"/>
    <property type="match status" value="1"/>
</dbReference>
<feature type="domain" description="Type I restriction modification DNA specificity" evidence="4">
    <location>
        <begin position="21"/>
        <end position="196"/>
    </location>
</feature>
<dbReference type="Proteomes" id="UP000501130">
    <property type="component" value="Chromosome"/>
</dbReference>
<dbReference type="InterPro" id="IPR000055">
    <property type="entry name" value="Restrct_endonuc_typeI_TRD"/>
</dbReference>
<comment type="similarity">
    <text evidence="1">Belongs to the type-I restriction system S methylase family.</text>
</comment>
<keyword evidence="5" id="KW-0378">Hydrolase</keyword>
<dbReference type="RefSeq" id="WP_171096862.1">
    <property type="nucleotide sequence ID" value="NZ_CP053084.1"/>
</dbReference>
<dbReference type="CDD" id="cd17256">
    <property type="entry name" value="RMtype1_S_EcoJA65PI-TRD1-CR1_like"/>
    <property type="match status" value="1"/>
</dbReference>
<evidence type="ECO:0000313" key="5">
    <source>
        <dbReference type="EMBL" id="QJR28213.1"/>
    </source>
</evidence>
<dbReference type="PANTHER" id="PTHR30408">
    <property type="entry name" value="TYPE-1 RESTRICTION ENZYME ECOKI SPECIFICITY PROTEIN"/>
    <property type="match status" value="1"/>
</dbReference>
<organism evidence="5 6">
    <name type="scientific">Limnobacter profundi</name>
    <dbReference type="NCBI Taxonomy" id="2732163"/>
    <lineage>
        <taxon>Bacteria</taxon>
        <taxon>Pseudomonadati</taxon>
        <taxon>Pseudomonadota</taxon>
        <taxon>Betaproteobacteria</taxon>
        <taxon>Burkholderiales</taxon>
        <taxon>Burkholderiaceae</taxon>
        <taxon>Limnobacter</taxon>
    </lineage>
</organism>
<keyword evidence="5" id="KW-0255">Endonuclease</keyword>
<proteinExistence type="inferred from homology"/>
<evidence type="ECO:0000256" key="3">
    <source>
        <dbReference type="ARBA" id="ARBA00023125"/>
    </source>
</evidence>
<dbReference type="CDD" id="cd17280">
    <property type="entry name" value="RMtype1_S_MspEN3ORF6650P_TRD2-CR2_like"/>
    <property type="match status" value="1"/>
</dbReference>
<accession>A0ABX6N1G4</accession>
<reference evidence="5 6" key="1">
    <citation type="submission" date="2020-05" db="EMBL/GenBank/DDBJ databases">
        <title>Compete genome of Limnobacter sp. SAORIC-580.</title>
        <authorList>
            <person name="Song J."/>
            <person name="Cho J.-C."/>
        </authorList>
    </citation>
    <scope>NUCLEOTIDE SEQUENCE [LARGE SCALE GENOMIC DNA]</scope>
    <source>
        <strain evidence="5 6">SAORIC-580</strain>
    </source>
</reference>
<keyword evidence="2" id="KW-0680">Restriction system</keyword>
<dbReference type="EMBL" id="CP053084">
    <property type="protein sequence ID" value="QJR28213.1"/>
    <property type="molecule type" value="Genomic_DNA"/>
</dbReference>